<name>A0A0H2MCV2_9PROT</name>
<keyword evidence="2" id="KW-1185">Reference proteome</keyword>
<evidence type="ECO:0000313" key="2">
    <source>
        <dbReference type="Proteomes" id="UP000035444"/>
    </source>
</evidence>
<organism evidence="1 2">
    <name type="scientific">Kiloniella spongiae</name>
    <dbReference type="NCBI Taxonomy" id="1489064"/>
    <lineage>
        <taxon>Bacteria</taxon>
        <taxon>Pseudomonadati</taxon>
        <taxon>Pseudomonadota</taxon>
        <taxon>Alphaproteobacteria</taxon>
        <taxon>Rhodospirillales</taxon>
        <taxon>Kiloniellaceae</taxon>
        <taxon>Kiloniella</taxon>
    </lineage>
</organism>
<proteinExistence type="predicted"/>
<evidence type="ECO:0000313" key="1">
    <source>
        <dbReference type="EMBL" id="KLN60183.1"/>
    </source>
</evidence>
<accession>A0A0H2MCV2</accession>
<comment type="caution">
    <text evidence="1">The sequence shown here is derived from an EMBL/GenBank/DDBJ whole genome shotgun (WGS) entry which is preliminary data.</text>
</comment>
<gene>
    <name evidence="1" type="ORF">WH96_13435</name>
</gene>
<dbReference type="EMBL" id="LAQL01000008">
    <property type="protein sequence ID" value="KLN60183.1"/>
    <property type="molecule type" value="Genomic_DNA"/>
</dbReference>
<sequence length="65" mass="7621">MSHFDSKRKKNINKYQILSIFRLQSEHHNFVSQPLRVKIALLHQAGRFDICPNASRLNQNAFAEI</sequence>
<protein>
    <submittedName>
        <fullName evidence="1">Uncharacterized protein</fullName>
    </submittedName>
</protein>
<dbReference type="AlphaFoldDB" id="A0A0H2MCV2"/>
<reference evidence="1 2" key="1">
    <citation type="submission" date="2015-03" db="EMBL/GenBank/DDBJ databases">
        <title>Genome Sequence of Kiloniella spongiae MEBiC09566, isolated from a marine sponge.</title>
        <authorList>
            <person name="Shao Z."/>
            <person name="Wang L."/>
            <person name="Li X."/>
        </authorList>
    </citation>
    <scope>NUCLEOTIDE SEQUENCE [LARGE SCALE GENOMIC DNA]</scope>
    <source>
        <strain evidence="1 2">MEBiC09566</strain>
    </source>
</reference>
<dbReference type="Proteomes" id="UP000035444">
    <property type="component" value="Unassembled WGS sequence"/>
</dbReference>